<dbReference type="Pfam" id="PF10167">
    <property type="entry name" value="BORCS8"/>
    <property type="match status" value="1"/>
</dbReference>
<dbReference type="EMBL" id="JAAWWB010000020">
    <property type="protein sequence ID" value="KAG6758531.1"/>
    <property type="molecule type" value="Genomic_DNA"/>
</dbReference>
<evidence type="ECO:0000256" key="2">
    <source>
        <dbReference type="ARBA" id="ARBA00010463"/>
    </source>
</evidence>
<comment type="similarity">
    <text evidence="2">Belongs to the BORCS8 family.</text>
</comment>
<dbReference type="Proteomes" id="UP000886885">
    <property type="component" value="Chromosome 10D"/>
</dbReference>
<keyword evidence="3" id="KW-0472">Membrane</keyword>
<gene>
    <name evidence="6" type="ORF">POTOM_038886</name>
</gene>
<comment type="caution">
    <text evidence="6">The sequence shown here is derived from an EMBL/GenBank/DDBJ whole genome shotgun (WGS) entry which is preliminary data.</text>
</comment>
<name>A0A8X7YWY9_POPTO</name>
<sequence length="353" mass="39197">MAALLKICRRFEPFGILFLVWRRENINSAEISKLFDKVAVRWDGKKLSEARGKAIGKLIFDGQRISLGFVIFDKTSDELPLAFDKMHGFSTVDGFVEITESLAEMIKYVANEPSVGLFYVQQHAQNAIPNVIRLKNNVVEKSRATNLQTEDLEDCITMVKSMKECGFPVADEMIRDIRKSLATMSAKQPRRGLINSPVSGFQMGRTSSRGPGTWGRNGDDAEKDGKRTSNYFSTVFKTAKEKASNFKWPPLDSKESTTNQAEKLLSCPSSSQSVTSTGSSLPDVEADELPLSSPTAGGQQLDEEEDQSGVNLPRHNILLLTENFDDFKADKEAKLEEWLGGTADNLDKLQEGK</sequence>
<feature type="region of interest" description="Disordered" evidence="5">
    <location>
        <begin position="185"/>
        <end position="227"/>
    </location>
</feature>
<accession>A0A8X7YWY9</accession>
<organism evidence="6 7">
    <name type="scientific">Populus tomentosa</name>
    <name type="common">Chinese white poplar</name>
    <dbReference type="NCBI Taxonomy" id="118781"/>
    <lineage>
        <taxon>Eukaryota</taxon>
        <taxon>Viridiplantae</taxon>
        <taxon>Streptophyta</taxon>
        <taxon>Embryophyta</taxon>
        <taxon>Tracheophyta</taxon>
        <taxon>Spermatophyta</taxon>
        <taxon>Magnoliopsida</taxon>
        <taxon>eudicotyledons</taxon>
        <taxon>Gunneridae</taxon>
        <taxon>Pentapetalae</taxon>
        <taxon>rosids</taxon>
        <taxon>fabids</taxon>
        <taxon>Malpighiales</taxon>
        <taxon>Salicaceae</taxon>
        <taxon>Saliceae</taxon>
        <taxon>Populus</taxon>
    </lineage>
</organism>
<proteinExistence type="inferred from homology"/>
<feature type="compositionally biased region" description="Low complexity" evidence="5">
    <location>
        <begin position="266"/>
        <end position="280"/>
    </location>
</feature>
<protein>
    <submittedName>
        <fullName evidence="6">Uncharacterized protein</fullName>
    </submittedName>
</protein>
<evidence type="ECO:0000256" key="3">
    <source>
        <dbReference type="ARBA" id="ARBA00023136"/>
    </source>
</evidence>
<dbReference type="OrthoDB" id="19830at2759"/>
<evidence type="ECO:0000313" key="7">
    <source>
        <dbReference type="Proteomes" id="UP000886885"/>
    </source>
</evidence>
<comment type="subcellular location">
    <subcellularLocation>
        <location evidence="1">Lysosome membrane</location>
    </subcellularLocation>
</comment>
<feature type="compositionally biased region" description="Polar residues" evidence="5">
    <location>
        <begin position="196"/>
        <end position="210"/>
    </location>
</feature>
<reference evidence="6" key="1">
    <citation type="journal article" date="2020" name="bioRxiv">
        <title>Hybrid origin of Populus tomentosa Carr. identified through genome sequencing and phylogenomic analysis.</title>
        <authorList>
            <person name="An X."/>
            <person name="Gao K."/>
            <person name="Chen Z."/>
            <person name="Li J."/>
            <person name="Yang X."/>
            <person name="Yang X."/>
            <person name="Zhou J."/>
            <person name="Guo T."/>
            <person name="Zhao T."/>
            <person name="Huang S."/>
            <person name="Miao D."/>
            <person name="Khan W.U."/>
            <person name="Rao P."/>
            <person name="Ye M."/>
            <person name="Lei B."/>
            <person name="Liao W."/>
            <person name="Wang J."/>
            <person name="Ji L."/>
            <person name="Li Y."/>
            <person name="Guo B."/>
            <person name="Mustafa N.S."/>
            <person name="Li S."/>
            <person name="Yun Q."/>
            <person name="Keller S.R."/>
            <person name="Mao J."/>
            <person name="Zhang R."/>
            <person name="Strauss S.H."/>
        </authorList>
    </citation>
    <scope>NUCLEOTIDE SEQUENCE</scope>
    <source>
        <strain evidence="6">GM15</strain>
        <tissue evidence="6">Leaf</tissue>
    </source>
</reference>
<dbReference type="InterPro" id="IPR019320">
    <property type="entry name" value="BORCS8"/>
</dbReference>
<dbReference type="GO" id="GO:0005765">
    <property type="term" value="C:lysosomal membrane"/>
    <property type="evidence" value="ECO:0007669"/>
    <property type="project" value="UniProtKB-SubCell"/>
</dbReference>
<evidence type="ECO:0000256" key="4">
    <source>
        <dbReference type="ARBA" id="ARBA00023228"/>
    </source>
</evidence>
<keyword evidence="7" id="KW-1185">Reference proteome</keyword>
<evidence type="ECO:0000256" key="5">
    <source>
        <dbReference type="SAM" id="MobiDB-lite"/>
    </source>
</evidence>
<dbReference type="PANTHER" id="PTHR21146:SF0">
    <property type="entry name" value="BLOC-1-RELATED COMPLEX SUBUNIT 8"/>
    <property type="match status" value="1"/>
</dbReference>
<dbReference type="AlphaFoldDB" id="A0A8X7YWY9"/>
<evidence type="ECO:0000256" key="1">
    <source>
        <dbReference type="ARBA" id="ARBA00004656"/>
    </source>
</evidence>
<evidence type="ECO:0000313" key="6">
    <source>
        <dbReference type="EMBL" id="KAG6758531.1"/>
    </source>
</evidence>
<feature type="compositionally biased region" description="Basic and acidic residues" evidence="5">
    <location>
        <begin position="217"/>
        <end position="227"/>
    </location>
</feature>
<dbReference type="PANTHER" id="PTHR21146">
    <property type="entry name" value="MEF2B PROTEIN"/>
    <property type="match status" value="1"/>
</dbReference>
<feature type="region of interest" description="Disordered" evidence="5">
    <location>
        <begin position="246"/>
        <end position="314"/>
    </location>
</feature>
<keyword evidence="4" id="KW-0458">Lysosome</keyword>